<keyword evidence="12" id="KW-1185">Reference proteome</keyword>
<protein>
    <recommendedName>
        <fullName evidence="8">Sensor-like histidine kinase SenX3</fullName>
        <ecNumber evidence="3">2.7.13.3</ecNumber>
    </recommendedName>
</protein>
<sequence>MTPALAMVCSAVLVMAVTAVVAYRIGAARRRPPHDAALFAGHGDVDAIDGERRMLAMLEESVVVAEPDGTVLAANEAAVERGIIVDGMLADDAVRALVREAAHGPVSRELTLERDGGPMHIAATAQVTTQATTQPTAQPTAQSTTQANTQPPAARVTLVCADTGYRRSVDRVRRDFVTNVSHELKTPVGAIMLLAETIADAGDDVDMIRHFAARIGVEAKRLDGLVRRLIELGRMNAGDERPTHVVDVRELVAHAIADTEVTAAARRAVVRLRDDANGAPLPVDVDAAGVHIALKNIVENAINYSPEGATVAVELARTGDEARIRVVDHGVGIPQQLQGRVFERFYRVDPARSRLTGGTGLGLSIANHHVHANHGRIELWSRPGQGSTFTVTLPLADTAGTADTAIVADADHQQKEERR</sequence>
<organism evidence="11 12">
    <name type="scientific">Bifidobacterium anseris</name>
    <dbReference type="NCBI Taxonomy" id="2020963"/>
    <lineage>
        <taxon>Bacteria</taxon>
        <taxon>Bacillati</taxon>
        <taxon>Actinomycetota</taxon>
        <taxon>Actinomycetes</taxon>
        <taxon>Bifidobacteriales</taxon>
        <taxon>Bifidobacteriaceae</taxon>
        <taxon>Bifidobacterium</taxon>
    </lineage>
</organism>
<keyword evidence="7" id="KW-0902">Two-component regulatory system</keyword>
<proteinExistence type="predicted"/>
<dbReference type="AlphaFoldDB" id="A0A2N5IY79"/>
<dbReference type="InterPro" id="IPR003594">
    <property type="entry name" value="HATPase_dom"/>
</dbReference>
<comment type="caution">
    <text evidence="11">The sequence shown here is derived from an EMBL/GenBank/DDBJ whole genome shotgun (WGS) entry which is preliminary data.</text>
</comment>
<keyword evidence="4" id="KW-0597">Phosphoprotein</keyword>
<dbReference type="InterPro" id="IPR005467">
    <property type="entry name" value="His_kinase_dom"/>
</dbReference>
<dbReference type="GO" id="GO:0005886">
    <property type="term" value="C:plasma membrane"/>
    <property type="evidence" value="ECO:0007669"/>
    <property type="project" value="UniProtKB-SubCell"/>
</dbReference>
<reference evidence="11 12" key="1">
    <citation type="submission" date="2017-07" db="EMBL/GenBank/DDBJ databases">
        <title>Bifidobacterium novel species.</title>
        <authorList>
            <person name="Lugli G.A."/>
            <person name="Milani C."/>
            <person name="Duranti S."/>
            <person name="Mangifesta M."/>
        </authorList>
    </citation>
    <scope>NUCLEOTIDE SEQUENCE [LARGE SCALE GENOMIC DNA]</scope>
    <source>
        <strain evidence="12">Goo31D</strain>
    </source>
</reference>
<dbReference type="CDD" id="cd00082">
    <property type="entry name" value="HisKA"/>
    <property type="match status" value="1"/>
</dbReference>
<evidence type="ECO:0000256" key="9">
    <source>
        <dbReference type="SAM" id="MobiDB-lite"/>
    </source>
</evidence>
<evidence type="ECO:0000256" key="7">
    <source>
        <dbReference type="ARBA" id="ARBA00023012"/>
    </source>
</evidence>
<evidence type="ECO:0000256" key="2">
    <source>
        <dbReference type="ARBA" id="ARBA00004236"/>
    </source>
</evidence>
<dbReference type="Proteomes" id="UP000234935">
    <property type="component" value="Unassembled WGS sequence"/>
</dbReference>
<feature type="region of interest" description="Disordered" evidence="9">
    <location>
        <begin position="128"/>
        <end position="152"/>
    </location>
</feature>
<dbReference type="PRINTS" id="PR00344">
    <property type="entry name" value="BCTRLSENSOR"/>
</dbReference>
<name>A0A2N5IY79_9BIFI</name>
<dbReference type="OrthoDB" id="9813151at2"/>
<dbReference type="GO" id="GO:0000155">
    <property type="term" value="F:phosphorelay sensor kinase activity"/>
    <property type="evidence" value="ECO:0007669"/>
    <property type="project" value="InterPro"/>
</dbReference>
<evidence type="ECO:0000256" key="1">
    <source>
        <dbReference type="ARBA" id="ARBA00000085"/>
    </source>
</evidence>
<dbReference type="Pfam" id="PF00512">
    <property type="entry name" value="HisKA"/>
    <property type="match status" value="1"/>
</dbReference>
<accession>A0A2N5IY79</accession>
<dbReference type="GO" id="GO:0004721">
    <property type="term" value="F:phosphoprotein phosphatase activity"/>
    <property type="evidence" value="ECO:0007669"/>
    <property type="project" value="TreeGrafter"/>
</dbReference>
<evidence type="ECO:0000256" key="4">
    <source>
        <dbReference type="ARBA" id="ARBA00022553"/>
    </source>
</evidence>
<dbReference type="CDD" id="cd00075">
    <property type="entry name" value="HATPase"/>
    <property type="match status" value="1"/>
</dbReference>
<evidence type="ECO:0000256" key="5">
    <source>
        <dbReference type="ARBA" id="ARBA00022679"/>
    </source>
</evidence>
<dbReference type="InterPro" id="IPR050351">
    <property type="entry name" value="BphY/WalK/GraS-like"/>
</dbReference>
<keyword evidence="5" id="KW-0808">Transferase</keyword>
<dbReference type="SMART" id="SM00387">
    <property type="entry name" value="HATPase_c"/>
    <property type="match status" value="1"/>
</dbReference>
<evidence type="ECO:0000256" key="3">
    <source>
        <dbReference type="ARBA" id="ARBA00012438"/>
    </source>
</evidence>
<dbReference type="PANTHER" id="PTHR45453:SF1">
    <property type="entry name" value="PHOSPHATE REGULON SENSOR PROTEIN PHOR"/>
    <property type="match status" value="1"/>
</dbReference>
<dbReference type="InterPro" id="IPR036097">
    <property type="entry name" value="HisK_dim/P_sf"/>
</dbReference>
<evidence type="ECO:0000256" key="6">
    <source>
        <dbReference type="ARBA" id="ARBA00022777"/>
    </source>
</evidence>
<dbReference type="Gene3D" id="1.10.287.130">
    <property type="match status" value="1"/>
</dbReference>
<dbReference type="InterPro" id="IPR003661">
    <property type="entry name" value="HisK_dim/P_dom"/>
</dbReference>
<comment type="catalytic activity">
    <reaction evidence="1">
        <text>ATP + protein L-histidine = ADP + protein N-phospho-L-histidine.</text>
        <dbReference type="EC" id="2.7.13.3"/>
    </reaction>
</comment>
<dbReference type="Gene3D" id="3.30.565.10">
    <property type="entry name" value="Histidine kinase-like ATPase, C-terminal domain"/>
    <property type="match status" value="1"/>
</dbReference>
<evidence type="ECO:0000256" key="8">
    <source>
        <dbReference type="ARBA" id="ARBA00039401"/>
    </source>
</evidence>
<dbReference type="FunFam" id="3.30.565.10:FF:000006">
    <property type="entry name" value="Sensor histidine kinase WalK"/>
    <property type="match status" value="1"/>
</dbReference>
<evidence type="ECO:0000313" key="12">
    <source>
        <dbReference type="Proteomes" id="UP000234935"/>
    </source>
</evidence>
<dbReference type="RefSeq" id="WP_051198377.1">
    <property type="nucleotide sequence ID" value="NZ_NMYC01000005.1"/>
</dbReference>
<dbReference type="SMART" id="SM00388">
    <property type="entry name" value="HisKA"/>
    <property type="match status" value="1"/>
</dbReference>
<dbReference type="GO" id="GO:0016036">
    <property type="term" value="P:cellular response to phosphate starvation"/>
    <property type="evidence" value="ECO:0007669"/>
    <property type="project" value="TreeGrafter"/>
</dbReference>
<comment type="subcellular location">
    <subcellularLocation>
        <location evidence="2">Cell membrane</location>
    </subcellularLocation>
</comment>
<dbReference type="SUPFAM" id="SSF47384">
    <property type="entry name" value="Homodimeric domain of signal transducing histidine kinase"/>
    <property type="match status" value="1"/>
</dbReference>
<dbReference type="EMBL" id="NMYC01000005">
    <property type="protein sequence ID" value="PLS26912.1"/>
    <property type="molecule type" value="Genomic_DNA"/>
</dbReference>
<dbReference type="PANTHER" id="PTHR45453">
    <property type="entry name" value="PHOSPHATE REGULON SENSOR PROTEIN PHOR"/>
    <property type="match status" value="1"/>
</dbReference>
<dbReference type="InterPro" id="IPR036890">
    <property type="entry name" value="HATPase_C_sf"/>
</dbReference>
<dbReference type="PROSITE" id="PS50109">
    <property type="entry name" value="HIS_KIN"/>
    <property type="match status" value="1"/>
</dbReference>
<dbReference type="SUPFAM" id="SSF55874">
    <property type="entry name" value="ATPase domain of HSP90 chaperone/DNA topoisomerase II/histidine kinase"/>
    <property type="match status" value="1"/>
</dbReference>
<evidence type="ECO:0000313" key="11">
    <source>
        <dbReference type="EMBL" id="PLS26912.1"/>
    </source>
</evidence>
<dbReference type="InterPro" id="IPR004358">
    <property type="entry name" value="Sig_transdc_His_kin-like_C"/>
</dbReference>
<evidence type="ECO:0000259" key="10">
    <source>
        <dbReference type="PROSITE" id="PS50109"/>
    </source>
</evidence>
<dbReference type="Pfam" id="PF02518">
    <property type="entry name" value="HATPase_c"/>
    <property type="match status" value="1"/>
</dbReference>
<gene>
    <name evidence="11" type="ORF">CGZ88_1397</name>
</gene>
<dbReference type="EC" id="2.7.13.3" evidence="3"/>
<feature type="domain" description="Histidine kinase" evidence="10">
    <location>
        <begin position="179"/>
        <end position="397"/>
    </location>
</feature>
<keyword evidence="6 11" id="KW-0418">Kinase</keyword>